<dbReference type="AlphaFoldDB" id="A0A3L9YEM4"/>
<keyword evidence="6" id="KW-1133">Transmembrane helix</keyword>
<evidence type="ECO:0000256" key="5">
    <source>
        <dbReference type="PIRSR" id="PIRSR001227-2"/>
    </source>
</evidence>
<keyword evidence="5" id="KW-0479">Metal-binding</keyword>
<dbReference type="RefSeq" id="WP_121898659.1">
    <property type="nucleotide sequence ID" value="NZ_RCNT01000007.1"/>
</dbReference>
<feature type="active site" description="Nucleophile" evidence="4">
    <location>
        <position position="263"/>
    </location>
</feature>
<dbReference type="PANTHER" id="PTHR34218:SF4">
    <property type="entry name" value="ACYL-HOMOSERINE LACTONE ACYLASE QUIP"/>
    <property type="match status" value="1"/>
</dbReference>
<feature type="binding site" evidence="5">
    <location>
        <position position="195"/>
    </location>
    <ligand>
        <name>Ca(2+)</name>
        <dbReference type="ChEBI" id="CHEBI:29108"/>
    </ligand>
</feature>
<accession>A0A3L9YEM4</accession>
<evidence type="ECO:0000256" key="1">
    <source>
        <dbReference type="ARBA" id="ARBA00006586"/>
    </source>
</evidence>
<name>A0A3L9YEM4_9RHOB</name>
<keyword evidence="6" id="KW-0812">Transmembrane</keyword>
<feature type="transmembrane region" description="Helical" evidence="6">
    <location>
        <begin position="7"/>
        <end position="30"/>
    </location>
</feature>
<dbReference type="InterPro" id="IPR043147">
    <property type="entry name" value="Penicillin_amidase_A-knob"/>
</dbReference>
<evidence type="ECO:0000313" key="7">
    <source>
        <dbReference type="EMBL" id="RMA41400.1"/>
    </source>
</evidence>
<evidence type="ECO:0000256" key="3">
    <source>
        <dbReference type="ARBA" id="ARBA00023145"/>
    </source>
</evidence>
<gene>
    <name evidence="7" type="ORF">D9R08_13835</name>
</gene>
<dbReference type="PIRSF" id="PIRSF001227">
    <property type="entry name" value="Pen_acylase"/>
    <property type="match status" value="1"/>
</dbReference>
<comment type="cofactor">
    <cofactor evidence="5">
        <name>Ca(2+)</name>
        <dbReference type="ChEBI" id="CHEBI:29108"/>
    </cofactor>
    <text evidence="5">Binds 1 Ca(2+) ion per dimer.</text>
</comment>
<feature type="binding site" evidence="5">
    <location>
        <position position="335"/>
    </location>
    <ligand>
        <name>Ca(2+)</name>
        <dbReference type="ChEBI" id="CHEBI:29108"/>
    </ligand>
</feature>
<protein>
    <submittedName>
        <fullName evidence="7">Penicillin acylase family protein</fullName>
    </submittedName>
</protein>
<dbReference type="InterPro" id="IPR029055">
    <property type="entry name" value="Ntn_hydrolases_N"/>
</dbReference>
<dbReference type="Gene3D" id="1.10.1400.10">
    <property type="match status" value="1"/>
</dbReference>
<keyword evidence="6" id="KW-0472">Membrane</keyword>
<keyword evidence="2" id="KW-0378">Hydrolase</keyword>
<keyword evidence="5" id="KW-0106">Calcium</keyword>
<proteinExistence type="inferred from homology"/>
<dbReference type="Gene3D" id="2.30.120.10">
    <property type="match status" value="1"/>
</dbReference>
<evidence type="ECO:0000256" key="4">
    <source>
        <dbReference type="PIRSR" id="PIRSR001227-1"/>
    </source>
</evidence>
<reference evidence="7 8" key="1">
    <citation type="submission" date="2018-10" db="EMBL/GenBank/DDBJ databases">
        <authorList>
            <person name="Jung H.S."/>
            <person name="Jeon C.O."/>
        </authorList>
    </citation>
    <scope>NUCLEOTIDE SEQUENCE [LARGE SCALE GENOMIC DNA]</scope>
    <source>
        <strain evidence="7 8">MA-7-27</strain>
    </source>
</reference>
<dbReference type="Gene3D" id="3.60.20.10">
    <property type="entry name" value="Glutamine Phosphoribosylpyrophosphate, subunit 1, domain 1"/>
    <property type="match status" value="1"/>
</dbReference>
<evidence type="ECO:0000256" key="6">
    <source>
        <dbReference type="SAM" id="Phobius"/>
    </source>
</evidence>
<dbReference type="PANTHER" id="PTHR34218">
    <property type="entry name" value="PEPTIDASE S45 PENICILLIN AMIDASE"/>
    <property type="match status" value="1"/>
</dbReference>
<dbReference type="GO" id="GO:0017000">
    <property type="term" value="P:antibiotic biosynthetic process"/>
    <property type="evidence" value="ECO:0007669"/>
    <property type="project" value="InterPro"/>
</dbReference>
<dbReference type="GO" id="GO:0046872">
    <property type="term" value="F:metal ion binding"/>
    <property type="evidence" value="ECO:0007669"/>
    <property type="project" value="UniProtKB-KW"/>
</dbReference>
<keyword evidence="3" id="KW-0865">Zymogen</keyword>
<keyword evidence="8" id="KW-1185">Reference proteome</keyword>
<organism evidence="7 8">
    <name type="scientific">Rhodophyticola porphyridii</name>
    <dbReference type="NCBI Taxonomy" id="1852017"/>
    <lineage>
        <taxon>Bacteria</taxon>
        <taxon>Pseudomonadati</taxon>
        <taxon>Pseudomonadota</taxon>
        <taxon>Alphaproteobacteria</taxon>
        <taxon>Rhodobacterales</taxon>
        <taxon>Roseobacteraceae</taxon>
        <taxon>Rhodophyticola</taxon>
    </lineage>
</organism>
<feature type="binding site" evidence="5">
    <location>
        <position position="338"/>
    </location>
    <ligand>
        <name>Ca(2+)</name>
        <dbReference type="ChEBI" id="CHEBI:29108"/>
    </ligand>
</feature>
<dbReference type="CDD" id="cd03747">
    <property type="entry name" value="Ntn_PGA_like"/>
    <property type="match status" value="1"/>
</dbReference>
<dbReference type="InterPro" id="IPR023343">
    <property type="entry name" value="Penicillin_amidase_dom1"/>
</dbReference>
<comment type="similarity">
    <text evidence="1">Belongs to the peptidase S45 family.</text>
</comment>
<evidence type="ECO:0000256" key="2">
    <source>
        <dbReference type="ARBA" id="ARBA00022801"/>
    </source>
</evidence>
<evidence type="ECO:0000313" key="8">
    <source>
        <dbReference type="Proteomes" id="UP000281343"/>
    </source>
</evidence>
<dbReference type="Pfam" id="PF01804">
    <property type="entry name" value="Penicil_amidase"/>
    <property type="match status" value="1"/>
</dbReference>
<sequence length="823" mass="90294">MGVFLRWLVRLVTLVVAIAVLTLAVAWWMAGRSLPDYNADWQVPGITAPVEIVRSNANVPHIFGSTDLDVYYGLGFSHAQDRLWQMLMIRRTAQGRLSELFGARTLEIDILLRRLDIYGHATRSVAAQTPETIAALEAYAAGVNAWLELVGAEALGRGAPELFLFAPEISPWRPADSIAITMMMALQLASHQEEEVLRARASLALGDAARLADLMPDVPGEGIAALPDYASFFDVPMPQFASGASRPRDPLYPTAPRGLGGASNAWAAAPARSAAGGALLANDPHLGLSAPTLWYLARLELSTGGVIGASIPGMPVILAGRSDRLGWGITSSYMDDIDLFVEELNPDNPGQYRTSDGWADFETRRTIIEIADAQPVTITLRWTENGPVLPEDAWNVGTVTPPGHVMSMAWTALSDRNTSIQTGLELMRAGSVAEGIAAGEAFVAPSQNLTLADADGNIALQTIGHMPWRLPGHQSLGRIPAPGWIAENRWQGVTQYFANPSFENPEGGILGNTNNKLVDRDFPLHVSYSWGDTQRVTRWQRLMQARQVHTRDSFIEAQLDTVSAAARNILPLVARDLWLSGEAAADGTPERRRQRALQLLAEWNGEMNEHLPEPLIYAAWMRELQQRLIRDDIGPLANEFLKIEPLFLERVFRDVDGAAIWCDIRPSTARETCTDIARLALDDALQWLEERYGLGVESWRWGAAHEARHDHQVLGDTALFSWVVNIRQPTSGGDFTLQRAATPGTLPDPFLNTHSAGYRGVYDFADPDSSVFIIATGQSGHPLSPYYDDLGELWRRGEYIPMSLDPELARAGNIGVTMLTPRP</sequence>
<dbReference type="Proteomes" id="UP000281343">
    <property type="component" value="Unassembled WGS sequence"/>
</dbReference>
<dbReference type="InterPro" id="IPR014395">
    <property type="entry name" value="Pen/GL7ACA/AHL_acylase"/>
</dbReference>
<dbReference type="SUPFAM" id="SSF56235">
    <property type="entry name" value="N-terminal nucleophile aminohydrolases (Ntn hydrolases)"/>
    <property type="match status" value="1"/>
</dbReference>
<dbReference type="GO" id="GO:0016811">
    <property type="term" value="F:hydrolase activity, acting on carbon-nitrogen (but not peptide) bonds, in linear amides"/>
    <property type="evidence" value="ECO:0007669"/>
    <property type="project" value="InterPro"/>
</dbReference>
<comment type="caution">
    <text evidence="7">The sequence shown here is derived from an EMBL/GenBank/DDBJ whole genome shotgun (WGS) entry which is preliminary data.</text>
</comment>
<dbReference type="OrthoDB" id="9760084at2"/>
<dbReference type="InterPro" id="IPR043146">
    <property type="entry name" value="Penicillin_amidase_N_B-knob"/>
</dbReference>
<dbReference type="EMBL" id="RCNT01000007">
    <property type="protein sequence ID" value="RMA41400.1"/>
    <property type="molecule type" value="Genomic_DNA"/>
</dbReference>
<dbReference type="InterPro" id="IPR002692">
    <property type="entry name" value="S45"/>
</dbReference>
<dbReference type="Gene3D" id="1.10.439.10">
    <property type="entry name" value="Penicillin Amidohydrolase, domain 1"/>
    <property type="match status" value="1"/>
</dbReference>